<dbReference type="PANTHER" id="PTHR38600:SF1">
    <property type="entry name" value="TRANSCRIPTIONAL REGULATORY PROTEIN"/>
    <property type="match status" value="1"/>
</dbReference>
<accession>A0A2R6B4M7</accession>
<dbReference type="InterPro" id="IPR001845">
    <property type="entry name" value="HTH_ArsR_DNA-bd_dom"/>
</dbReference>
<dbReference type="InterPro" id="IPR036390">
    <property type="entry name" value="WH_DNA-bd_sf"/>
</dbReference>
<dbReference type="InterPro" id="IPR011991">
    <property type="entry name" value="ArsR-like_HTH"/>
</dbReference>
<comment type="caution">
    <text evidence="2">The sequence shown here is derived from an EMBL/GenBank/DDBJ whole genome shotgun (WGS) entry which is preliminary data.</text>
</comment>
<dbReference type="Proteomes" id="UP000241284">
    <property type="component" value="Unassembled WGS sequence"/>
</dbReference>
<evidence type="ECO:0000313" key="2">
    <source>
        <dbReference type="EMBL" id="PSN93563.1"/>
    </source>
</evidence>
<evidence type="ECO:0000313" key="3">
    <source>
        <dbReference type="Proteomes" id="UP000241284"/>
    </source>
</evidence>
<evidence type="ECO:0000259" key="1">
    <source>
        <dbReference type="SMART" id="SM00418"/>
    </source>
</evidence>
<protein>
    <recommendedName>
        <fullName evidence="1">HTH arsR-type domain-containing protein</fullName>
    </recommendedName>
</protein>
<dbReference type="GO" id="GO:0003700">
    <property type="term" value="F:DNA-binding transcription factor activity"/>
    <property type="evidence" value="ECO:0007669"/>
    <property type="project" value="InterPro"/>
</dbReference>
<sequence>MSPAFRSIEHLFWWVVMGSRGGPMRAKILKLLSERPMNAHQLAEALGVNYRTVIHHLGILLENGLVVAEGPKYGTLYFPSKTFVDHSEVFMEIMEGRIGFNKRRRIW</sequence>
<dbReference type="PANTHER" id="PTHR38600">
    <property type="entry name" value="TRANSCRIPTIONAL REGULATORY PROTEIN"/>
    <property type="match status" value="1"/>
</dbReference>
<dbReference type="CDD" id="cd00090">
    <property type="entry name" value="HTH_ARSR"/>
    <property type="match status" value="1"/>
</dbReference>
<dbReference type="Pfam" id="PF01022">
    <property type="entry name" value="HTH_5"/>
    <property type="match status" value="1"/>
</dbReference>
<dbReference type="SUPFAM" id="SSF46785">
    <property type="entry name" value="Winged helix' DNA-binding domain"/>
    <property type="match status" value="1"/>
</dbReference>
<gene>
    <name evidence="2" type="ORF">B9Q06_11660</name>
</gene>
<proteinExistence type="predicted"/>
<dbReference type="SMART" id="SM00418">
    <property type="entry name" value="HTH_ARSR"/>
    <property type="match status" value="1"/>
</dbReference>
<name>A0A2R6B4M7_9ARCH</name>
<reference evidence="2 3" key="1">
    <citation type="submission" date="2017-04" db="EMBL/GenBank/DDBJ databases">
        <title>Novel microbial lineages endemic to geothermal iron-oxide mats fill important gaps in the evolutionary history of Archaea.</title>
        <authorList>
            <person name="Jay Z.J."/>
            <person name="Beam J.P."/>
            <person name="Dlakic M."/>
            <person name="Rusch D.B."/>
            <person name="Kozubal M.A."/>
            <person name="Inskeep W.P."/>
        </authorList>
    </citation>
    <scope>NUCLEOTIDE SEQUENCE [LARGE SCALE GENOMIC DNA]</scope>
    <source>
        <strain evidence="2">ECH_B_2</strain>
    </source>
</reference>
<organism evidence="2 3">
    <name type="scientific">Candidatus Marsarchaeota G2 archaeon ECH_B_2</name>
    <dbReference type="NCBI Taxonomy" id="1978160"/>
    <lineage>
        <taxon>Archaea</taxon>
        <taxon>Candidatus Marsarchaeota</taxon>
        <taxon>Candidatus Marsarchaeota group 2</taxon>
    </lineage>
</organism>
<dbReference type="AlphaFoldDB" id="A0A2R6B4M7"/>
<dbReference type="InterPro" id="IPR036388">
    <property type="entry name" value="WH-like_DNA-bd_sf"/>
</dbReference>
<dbReference type="Gene3D" id="1.10.10.10">
    <property type="entry name" value="Winged helix-like DNA-binding domain superfamily/Winged helix DNA-binding domain"/>
    <property type="match status" value="1"/>
</dbReference>
<dbReference type="EMBL" id="NEXH01000045">
    <property type="protein sequence ID" value="PSN93563.1"/>
    <property type="molecule type" value="Genomic_DNA"/>
</dbReference>
<feature type="domain" description="HTH arsR-type" evidence="1">
    <location>
        <begin position="20"/>
        <end position="99"/>
    </location>
</feature>